<evidence type="ECO:0000256" key="2">
    <source>
        <dbReference type="ARBA" id="ARBA00023125"/>
    </source>
</evidence>
<dbReference type="InterPro" id="IPR036388">
    <property type="entry name" value="WH-like_DNA-bd_sf"/>
</dbReference>
<evidence type="ECO:0000313" key="6">
    <source>
        <dbReference type="EMBL" id="GMG81512.1"/>
    </source>
</evidence>
<dbReference type="InterPro" id="IPR014710">
    <property type="entry name" value="RmlC-like_jellyroll"/>
</dbReference>
<proteinExistence type="predicted"/>
<dbReference type="PANTHER" id="PTHR24567">
    <property type="entry name" value="CRP FAMILY TRANSCRIPTIONAL REGULATORY PROTEIN"/>
    <property type="match status" value="1"/>
</dbReference>
<dbReference type="InterPro" id="IPR050397">
    <property type="entry name" value="Env_Response_Regulators"/>
</dbReference>
<dbReference type="InterPro" id="IPR036390">
    <property type="entry name" value="WH_DNA-bd_sf"/>
</dbReference>
<comment type="caution">
    <text evidence="6">The sequence shown here is derived from an EMBL/GenBank/DDBJ whole genome shotgun (WGS) entry which is preliminary data.</text>
</comment>
<dbReference type="RefSeq" id="WP_285670170.1">
    <property type="nucleotide sequence ID" value="NZ_BSYI01000004.1"/>
</dbReference>
<dbReference type="SMART" id="SM00100">
    <property type="entry name" value="cNMP"/>
    <property type="match status" value="1"/>
</dbReference>
<evidence type="ECO:0000313" key="7">
    <source>
        <dbReference type="Proteomes" id="UP001239909"/>
    </source>
</evidence>
<name>A0ABQ6LDT2_9RHOB</name>
<dbReference type="Pfam" id="PF00027">
    <property type="entry name" value="cNMP_binding"/>
    <property type="match status" value="1"/>
</dbReference>
<dbReference type="PROSITE" id="PS51063">
    <property type="entry name" value="HTH_CRP_2"/>
    <property type="match status" value="1"/>
</dbReference>
<protein>
    <submittedName>
        <fullName evidence="6">Crp/Fnr family transcriptional regulator</fullName>
    </submittedName>
</protein>
<dbReference type="PANTHER" id="PTHR24567:SF68">
    <property type="entry name" value="DNA-BINDING TRANSCRIPTIONAL DUAL REGULATOR CRP"/>
    <property type="match status" value="1"/>
</dbReference>
<dbReference type="CDD" id="cd00038">
    <property type="entry name" value="CAP_ED"/>
    <property type="match status" value="1"/>
</dbReference>
<evidence type="ECO:0000256" key="3">
    <source>
        <dbReference type="ARBA" id="ARBA00023163"/>
    </source>
</evidence>
<evidence type="ECO:0000256" key="1">
    <source>
        <dbReference type="ARBA" id="ARBA00023015"/>
    </source>
</evidence>
<evidence type="ECO:0000259" key="5">
    <source>
        <dbReference type="PROSITE" id="PS51063"/>
    </source>
</evidence>
<dbReference type="Proteomes" id="UP001239909">
    <property type="component" value="Unassembled WGS sequence"/>
</dbReference>
<organism evidence="6 7">
    <name type="scientific">Paralimibaculum aggregatum</name>
    <dbReference type="NCBI Taxonomy" id="3036245"/>
    <lineage>
        <taxon>Bacteria</taxon>
        <taxon>Pseudomonadati</taxon>
        <taxon>Pseudomonadota</taxon>
        <taxon>Alphaproteobacteria</taxon>
        <taxon>Rhodobacterales</taxon>
        <taxon>Paracoccaceae</taxon>
        <taxon>Paralimibaculum</taxon>
    </lineage>
</organism>
<reference evidence="6 7" key="1">
    <citation type="submission" date="2023-04" db="EMBL/GenBank/DDBJ databases">
        <title>Marinoamorphus aggregata gen. nov., sp. Nov., isolate from tissue of brittle star Ophioplocus japonicus.</title>
        <authorList>
            <person name="Kawano K."/>
            <person name="Sawayama S."/>
            <person name="Nakagawa S."/>
        </authorList>
    </citation>
    <scope>NUCLEOTIDE SEQUENCE [LARGE SCALE GENOMIC DNA]</scope>
    <source>
        <strain evidence="6 7">NKW23</strain>
    </source>
</reference>
<feature type="domain" description="Cyclic nucleotide-binding" evidence="4">
    <location>
        <begin position="6"/>
        <end position="109"/>
    </location>
</feature>
<gene>
    <name evidence="6" type="ORF">LNKW23_07250</name>
</gene>
<dbReference type="InterPro" id="IPR018490">
    <property type="entry name" value="cNMP-bd_dom_sf"/>
</dbReference>
<feature type="domain" description="HTH crp-type" evidence="5">
    <location>
        <begin position="140"/>
        <end position="212"/>
    </location>
</feature>
<dbReference type="Gene3D" id="2.60.120.10">
    <property type="entry name" value="Jelly Rolls"/>
    <property type="match status" value="1"/>
</dbReference>
<dbReference type="Gene3D" id="1.10.10.10">
    <property type="entry name" value="Winged helix-like DNA-binding domain superfamily/Winged helix DNA-binding domain"/>
    <property type="match status" value="1"/>
</dbReference>
<keyword evidence="2" id="KW-0238">DNA-binding</keyword>
<dbReference type="InterPro" id="IPR000595">
    <property type="entry name" value="cNMP-bd_dom"/>
</dbReference>
<keyword evidence="3" id="KW-0804">Transcription</keyword>
<dbReference type="SUPFAM" id="SSF46785">
    <property type="entry name" value="Winged helix' DNA-binding domain"/>
    <property type="match status" value="1"/>
</dbReference>
<dbReference type="InterPro" id="IPR012318">
    <property type="entry name" value="HTH_CRP"/>
</dbReference>
<keyword evidence="7" id="KW-1185">Reference proteome</keyword>
<accession>A0ABQ6LDT2</accession>
<dbReference type="Pfam" id="PF13545">
    <property type="entry name" value="HTH_Crp_2"/>
    <property type="match status" value="1"/>
</dbReference>
<dbReference type="SUPFAM" id="SSF51206">
    <property type="entry name" value="cAMP-binding domain-like"/>
    <property type="match status" value="1"/>
</dbReference>
<dbReference type="EMBL" id="BSYI01000004">
    <property type="protein sequence ID" value="GMG81512.1"/>
    <property type="molecule type" value="Genomic_DNA"/>
</dbReference>
<keyword evidence="1" id="KW-0805">Transcription regulation</keyword>
<evidence type="ECO:0000259" key="4">
    <source>
        <dbReference type="PROSITE" id="PS50042"/>
    </source>
</evidence>
<dbReference type="SMART" id="SM00419">
    <property type="entry name" value="HTH_CRP"/>
    <property type="match status" value="1"/>
</dbReference>
<sequence>MASRPFLDRLGDDTRSRLERHWTRRRRGRGETILLAGEDGTSVHFMLAGQARASLASDEGRTVSFRDFAPGDIFGEFSAIDKAPRSASVVALTDVVVAGLAGSLLDRFVAEDPGFARALLAHVTAVSRDMNTRVFEYSTMLMRERLQRELLRLAATGRAAGDGVEIAPAPTHQALADRISSHREAVSREMSRLARAGLVMRRPGALLITDIALLRGTGPGALEAIRPVL</sequence>
<dbReference type="PROSITE" id="PS50042">
    <property type="entry name" value="CNMP_BINDING_3"/>
    <property type="match status" value="1"/>
</dbReference>